<feature type="domain" description="Aminotransferase class I/classII large" evidence="10">
    <location>
        <begin position="42"/>
        <end position="380"/>
    </location>
</feature>
<comment type="caution">
    <text evidence="11">The sequence shown here is derived from an EMBL/GenBank/DDBJ whole genome shotgun (WGS) entry which is preliminary data.</text>
</comment>
<dbReference type="InterPro" id="IPR050087">
    <property type="entry name" value="AON_synthase_class-II"/>
</dbReference>
<evidence type="ECO:0000256" key="1">
    <source>
        <dbReference type="ARBA" id="ARBA00001933"/>
    </source>
</evidence>
<evidence type="ECO:0000256" key="3">
    <source>
        <dbReference type="ARBA" id="ARBA00011738"/>
    </source>
</evidence>
<dbReference type="STRING" id="194197.BWD09_00765"/>
<feature type="binding site" evidence="8">
    <location>
        <position position="208"/>
    </location>
    <ligand>
        <name>pyridoxal 5'-phosphate</name>
        <dbReference type="ChEBI" id="CHEBI:597326"/>
    </ligand>
</feature>
<feature type="binding site" evidence="8">
    <location>
        <position position="134"/>
    </location>
    <ligand>
        <name>substrate</name>
    </ligand>
</feature>
<dbReference type="EMBL" id="MTBO01000001">
    <property type="protein sequence ID" value="OSI18822.1"/>
    <property type="molecule type" value="Genomic_DNA"/>
</dbReference>
<sequence length="385" mass="41072">MNWNTHLQAALAARAQAQAYRRRTVRRAGTPPPYLESGGVRYLNFAGNDYLGLSRDAAVIAAWQQALADYGCGSGGSPLVCGHTDAHEYLETQLAGWLGYERALLFPSGYAANQAVLLGLLGKDDVLLADKFCHASMQEAAALSPAVYRRFAHQRYEVLEQQLAAAQGRRVLVASEGVFSMDGDKADIGRLKTLCRRYGAWLLIDDAHGFGVCGPQGRGSAAEAGEQPDILVVTFGKAAGLMGAAVLCSHTVAEYLVQFARHLVYSTAFPPAQAAALSAAIGRIQAADDLRAKLQRHIRCFQTALAQGGLAERLLPSETAIQPFVCGSNESALAAAEALRSRGLYVPAIRPPTVPAGRAQLRITLSAAHETRHIEALVKGLQDAV</sequence>
<dbReference type="InterPro" id="IPR022834">
    <property type="entry name" value="AONS_Proteobacteria"/>
</dbReference>
<dbReference type="OrthoDB" id="9807157at2"/>
<dbReference type="PANTHER" id="PTHR13693:SF100">
    <property type="entry name" value="8-AMINO-7-OXONONANOATE SYNTHASE"/>
    <property type="match status" value="1"/>
</dbReference>
<reference evidence="12" key="1">
    <citation type="submission" date="2017-01" db="EMBL/GenBank/DDBJ databases">
        <authorList>
            <person name="Wolfgang W.J."/>
            <person name="Cole J."/>
            <person name="Wroblewski D."/>
            <person name="Mcginnis J."/>
            <person name="Musser K.A."/>
        </authorList>
    </citation>
    <scope>NUCLEOTIDE SEQUENCE [LARGE SCALE GENOMIC DNA]</scope>
    <source>
        <strain evidence="12">DSM 19151</strain>
    </source>
</reference>
<comment type="pathway">
    <text evidence="2 8">Cofactor biosynthesis; biotin biosynthesis.</text>
</comment>
<evidence type="ECO:0000259" key="10">
    <source>
        <dbReference type="Pfam" id="PF00155"/>
    </source>
</evidence>
<dbReference type="Proteomes" id="UP000193118">
    <property type="component" value="Unassembled WGS sequence"/>
</dbReference>
<dbReference type="Gene3D" id="3.90.1150.10">
    <property type="entry name" value="Aspartate Aminotransferase, domain 1"/>
    <property type="match status" value="1"/>
</dbReference>
<comment type="function">
    <text evidence="8">Catalyzes the decarboxylative condensation of pimeloyl-[acyl-carrier protein] and L-alanine to produce 8-amino-7-oxononanoate (AON), [acyl-carrier protein], and carbon dioxide.</text>
</comment>
<comment type="similarity">
    <text evidence="8">Belongs to the class-II pyridoxal-phosphate-dependent aminotransferase family. BioF subfamily.</text>
</comment>
<evidence type="ECO:0000256" key="4">
    <source>
        <dbReference type="ARBA" id="ARBA00022679"/>
    </source>
</evidence>
<dbReference type="InterPro" id="IPR004723">
    <property type="entry name" value="AONS_Archaea/Proteobacteria"/>
</dbReference>
<keyword evidence="6 8" id="KW-0663">Pyridoxal phosphate</keyword>
<name>A0A1X3DGH3_9NEIS</name>
<comment type="cofactor">
    <cofactor evidence="1 8 9">
        <name>pyridoxal 5'-phosphate</name>
        <dbReference type="ChEBI" id="CHEBI:597326"/>
    </cofactor>
</comment>
<organism evidence="11 12">
    <name type="scientific">Neisseria dentiae</name>
    <dbReference type="NCBI Taxonomy" id="194197"/>
    <lineage>
        <taxon>Bacteria</taxon>
        <taxon>Pseudomonadati</taxon>
        <taxon>Pseudomonadota</taxon>
        <taxon>Betaproteobacteria</taxon>
        <taxon>Neisseriales</taxon>
        <taxon>Neisseriaceae</taxon>
        <taxon>Neisseria</taxon>
    </lineage>
</organism>
<dbReference type="Pfam" id="PF00155">
    <property type="entry name" value="Aminotran_1_2"/>
    <property type="match status" value="1"/>
</dbReference>
<dbReference type="InterPro" id="IPR004839">
    <property type="entry name" value="Aminotransferase_I/II_large"/>
</dbReference>
<dbReference type="NCBIfam" id="TIGR00858">
    <property type="entry name" value="bioF"/>
    <property type="match status" value="1"/>
</dbReference>
<dbReference type="AlphaFoldDB" id="A0A1X3DGH3"/>
<keyword evidence="12" id="KW-1185">Reference proteome</keyword>
<evidence type="ECO:0000256" key="5">
    <source>
        <dbReference type="ARBA" id="ARBA00022756"/>
    </source>
</evidence>
<gene>
    <name evidence="8" type="primary">bioF</name>
    <name evidence="11" type="ORF">BWD09_00765</name>
</gene>
<dbReference type="RefSeq" id="WP_085364830.1">
    <property type="nucleotide sequence ID" value="NZ_MTBO01000001.1"/>
</dbReference>
<dbReference type="InterPro" id="IPR015422">
    <property type="entry name" value="PyrdxlP-dep_Trfase_small"/>
</dbReference>
<evidence type="ECO:0000256" key="7">
    <source>
        <dbReference type="ARBA" id="ARBA00047715"/>
    </source>
</evidence>
<evidence type="ECO:0000313" key="11">
    <source>
        <dbReference type="EMBL" id="OSI18822.1"/>
    </source>
</evidence>
<proteinExistence type="inferred from homology"/>
<feature type="binding site" evidence="8">
    <location>
        <position position="234"/>
    </location>
    <ligand>
        <name>pyridoxal 5'-phosphate</name>
        <dbReference type="ChEBI" id="CHEBI:597326"/>
    </ligand>
</feature>
<evidence type="ECO:0000256" key="9">
    <source>
        <dbReference type="PIRSR" id="PIRSR604723-51"/>
    </source>
</evidence>
<dbReference type="GO" id="GO:0030170">
    <property type="term" value="F:pyridoxal phosphate binding"/>
    <property type="evidence" value="ECO:0007669"/>
    <property type="project" value="UniProtKB-UniRule"/>
</dbReference>
<feature type="modified residue" description="N6-(pyridoxal phosphate)lysine" evidence="8 9">
    <location>
        <position position="237"/>
    </location>
</feature>
<evidence type="ECO:0000256" key="8">
    <source>
        <dbReference type="HAMAP-Rule" id="MF_01693"/>
    </source>
</evidence>
<dbReference type="InterPro" id="IPR015421">
    <property type="entry name" value="PyrdxlP-dep_Trfase_major"/>
</dbReference>
<evidence type="ECO:0000313" key="12">
    <source>
        <dbReference type="Proteomes" id="UP000193118"/>
    </source>
</evidence>
<accession>A0A1X3DGH3</accession>
<feature type="binding site" evidence="8">
    <location>
        <position position="353"/>
    </location>
    <ligand>
        <name>substrate</name>
    </ligand>
</feature>
<dbReference type="Gene3D" id="3.40.640.10">
    <property type="entry name" value="Type I PLP-dependent aspartate aminotransferase-like (Major domain)"/>
    <property type="match status" value="1"/>
</dbReference>
<keyword evidence="5 8" id="KW-0093">Biotin biosynthesis</keyword>
<evidence type="ECO:0000256" key="6">
    <source>
        <dbReference type="ARBA" id="ARBA00022898"/>
    </source>
</evidence>
<protein>
    <recommendedName>
        <fullName evidence="8">8-amino-7-oxononanoate synthase</fullName>
        <shortName evidence="8">AONS</shortName>
        <ecNumber evidence="8">2.3.1.47</ecNumber>
    </recommendedName>
    <alternativeName>
        <fullName evidence="8">7-keto-8-amino-pelargonic acid synthase</fullName>
        <shortName evidence="8">7-KAP synthase</shortName>
        <shortName evidence="8">KAPA synthase</shortName>
    </alternativeName>
    <alternativeName>
        <fullName evidence="8">8-amino-7-ketopelargonate synthase</fullName>
    </alternativeName>
</protein>
<dbReference type="SUPFAM" id="SSF53383">
    <property type="entry name" value="PLP-dependent transferases"/>
    <property type="match status" value="1"/>
</dbReference>
<dbReference type="HAMAP" id="MF_01693">
    <property type="entry name" value="BioF_aminotrans_2"/>
    <property type="match status" value="1"/>
</dbReference>
<feature type="binding site" evidence="8">
    <location>
        <begin position="109"/>
        <end position="110"/>
    </location>
    <ligand>
        <name>pyridoxal 5'-phosphate</name>
        <dbReference type="ChEBI" id="CHEBI:597326"/>
    </ligand>
</feature>
<dbReference type="UniPathway" id="UPA00078"/>
<comment type="catalytic activity">
    <reaction evidence="7 8">
        <text>6-carboxyhexanoyl-[ACP] + L-alanine + H(+) = (8S)-8-amino-7-oxononanoate + holo-[ACP] + CO2</text>
        <dbReference type="Rhea" id="RHEA:42288"/>
        <dbReference type="Rhea" id="RHEA-COMP:9685"/>
        <dbReference type="Rhea" id="RHEA-COMP:9955"/>
        <dbReference type="ChEBI" id="CHEBI:15378"/>
        <dbReference type="ChEBI" id="CHEBI:16526"/>
        <dbReference type="ChEBI" id="CHEBI:57972"/>
        <dbReference type="ChEBI" id="CHEBI:64479"/>
        <dbReference type="ChEBI" id="CHEBI:78846"/>
        <dbReference type="ChEBI" id="CHEBI:149468"/>
        <dbReference type="EC" id="2.3.1.47"/>
    </reaction>
</comment>
<dbReference type="EC" id="2.3.1.47" evidence="8"/>
<evidence type="ECO:0000256" key="2">
    <source>
        <dbReference type="ARBA" id="ARBA00004746"/>
    </source>
</evidence>
<dbReference type="InterPro" id="IPR015424">
    <property type="entry name" value="PyrdxlP-dep_Trfase"/>
</dbReference>
<dbReference type="GO" id="GO:0009102">
    <property type="term" value="P:biotin biosynthetic process"/>
    <property type="evidence" value="ECO:0007669"/>
    <property type="project" value="UniProtKB-UniRule"/>
</dbReference>
<dbReference type="PANTHER" id="PTHR13693">
    <property type="entry name" value="CLASS II AMINOTRANSFERASE/8-AMINO-7-OXONONANOATE SYNTHASE"/>
    <property type="match status" value="1"/>
</dbReference>
<keyword evidence="4 8" id="KW-0808">Transferase</keyword>
<feature type="binding site" evidence="8">
    <location>
        <position position="21"/>
    </location>
    <ligand>
        <name>substrate</name>
    </ligand>
</feature>
<feature type="binding site" evidence="8">
    <location>
        <position position="180"/>
    </location>
    <ligand>
        <name>pyridoxal 5'-phosphate</name>
        <dbReference type="ChEBI" id="CHEBI:597326"/>
    </ligand>
</feature>
<comment type="subunit">
    <text evidence="3 8">Homodimer.</text>
</comment>
<dbReference type="GO" id="GO:0008710">
    <property type="term" value="F:8-amino-7-oxononanoate synthase activity"/>
    <property type="evidence" value="ECO:0007669"/>
    <property type="project" value="UniProtKB-UniRule"/>
</dbReference>